<feature type="region of interest" description="Disordered" evidence="1">
    <location>
        <begin position="463"/>
        <end position="492"/>
    </location>
</feature>
<dbReference type="AlphaFoldDB" id="A0A135U9P5"/>
<dbReference type="Pfam" id="PF00730">
    <property type="entry name" value="HhH-GPD"/>
    <property type="match status" value="1"/>
</dbReference>
<evidence type="ECO:0000256" key="1">
    <source>
        <dbReference type="SAM" id="MobiDB-lite"/>
    </source>
</evidence>
<protein>
    <submittedName>
        <fullName evidence="3">HhH-GPD family base excision DNA repair protein</fullName>
    </submittedName>
</protein>
<name>A0A135U9P5_9PEZI</name>
<dbReference type="PANTHER" id="PTHR47203">
    <property type="match status" value="1"/>
</dbReference>
<feature type="compositionally biased region" description="Basic and acidic residues" evidence="1">
    <location>
        <begin position="11"/>
        <end position="21"/>
    </location>
</feature>
<dbReference type="PANTHER" id="PTHR47203:SF1">
    <property type="entry name" value="HYPOTHETICAL BASE EXCISION DNA REPAIR PROTEIN (EUROFUNG)"/>
    <property type="match status" value="1"/>
</dbReference>
<dbReference type="GO" id="GO:0006285">
    <property type="term" value="P:base-excision repair, AP site formation"/>
    <property type="evidence" value="ECO:0007669"/>
    <property type="project" value="UniProtKB-ARBA"/>
</dbReference>
<evidence type="ECO:0000313" key="4">
    <source>
        <dbReference type="Proteomes" id="UP000070121"/>
    </source>
</evidence>
<dbReference type="SMART" id="SM00478">
    <property type="entry name" value="ENDO3c"/>
    <property type="match status" value="1"/>
</dbReference>
<dbReference type="InterPro" id="IPR003265">
    <property type="entry name" value="HhH-GPD_domain"/>
</dbReference>
<evidence type="ECO:0000259" key="2">
    <source>
        <dbReference type="SMART" id="SM00478"/>
    </source>
</evidence>
<dbReference type="STRING" id="1209931.A0A135U9P5"/>
<dbReference type="Gene3D" id="1.10.340.30">
    <property type="entry name" value="Hypothetical protein, domain 2"/>
    <property type="match status" value="1"/>
</dbReference>
<evidence type="ECO:0000313" key="3">
    <source>
        <dbReference type="EMBL" id="KXH57110.1"/>
    </source>
</evidence>
<dbReference type="CDD" id="cd00056">
    <property type="entry name" value="ENDO3c"/>
    <property type="match status" value="1"/>
</dbReference>
<feature type="compositionally biased region" description="Basic and acidic residues" evidence="1">
    <location>
        <begin position="101"/>
        <end position="112"/>
    </location>
</feature>
<proteinExistence type="predicted"/>
<dbReference type="OrthoDB" id="5607at2759"/>
<reference evidence="3 4" key="1">
    <citation type="submission" date="2014-02" db="EMBL/GenBank/DDBJ databases">
        <title>The genome sequence of Colletotrichum salicis CBS 607.94.</title>
        <authorList>
            <person name="Baroncelli R."/>
            <person name="Thon M.R."/>
        </authorList>
    </citation>
    <scope>NUCLEOTIDE SEQUENCE [LARGE SCALE GENOMIC DNA]</scope>
    <source>
        <strain evidence="3 4">CBS 607.94</strain>
    </source>
</reference>
<feature type="region of interest" description="Disordered" evidence="1">
    <location>
        <begin position="1"/>
        <end position="54"/>
    </location>
</feature>
<feature type="domain" description="HhH-GPD" evidence="2">
    <location>
        <begin position="225"/>
        <end position="427"/>
    </location>
</feature>
<organism evidence="3 4">
    <name type="scientific">Colletotrichum salicis</name>
    <dbReference type="NCBI Taxonomy" id="1209931"/>
    <lineage>
        <taxon>Eukaryota</taxon>
        <taxon>Fungi</taxon>
        <taxon>Dikarya</taxon>
        <taxon>Ascomycota</taxon>
        <taxon>Pezizomycotina</taxon>
        <taxon>Sordariomycetes</taxon>
        <taxon>Hypocreomycetidae</taxon>
        <taxon>Glomerellales</taxon>
        <taxon>Glomerellaceae</taxon>
        <taxon>Colletotrichum</taxon>
        <taxon>Colletotrichum acutatum species complex</taxon>
    </lineage>
</organism>
<dbReference type="Proteomes" id="UP000070121">
    <property type="component" value="Unassembled WGS sequence"/>
</dbReference>
<dbReference type="InterPro" id="IPR011257">
    <property type="entry name" value="DNA_glycosylase"/>
</dbReference>
<dbReference type="SUPFAM" id="SSF48150">
    <property type="entry name" value="DNA-glycosylase"/>
    <property type="match status" value="1"/>
</dbReference>
<gene>
    <name evidence="3" type="ORF">CSAL01_11086</name>
</gene>
<keyword evidence="4" id="KW-1185">Reference proteome</keyword>
<dbReference type="EMBL" id="JFFI01001626">
    <property type="protein sequence ID" value="KXH57110.1"/>
    <property type="molecule type" value="Genomic_DNA"/>
</dbReference>
<comment type="caution">
    <text evidence="3">The sequence shown here is derived from an EMBL/GenBank/DDBJ whole genome shotgun (WGS) entry which is preliminary data.</text>
</comment>
<sequence>MSRPTATGVKRHADDNDRDGGHPLSNKRLKDATKNISPIQEIRADLPHGLGTHIPNLEIANRNDYSSPNSCSEDFALKRQSMTAEDLEKASKRYRRSKKPTKNDTDVIKTDGEAVDPAETESDSVSESDSVGDTDSEADRKAPKDYGLMPGETPYRDWPGPSARECQVVYDILAQEYKQREQSEERAKRKALNFIQPAKIPPASANVAGCGEVPCLVDAMIRTIISQSVTRESADKVIENIIKLVGMLDENGSGSASINWNALRHAPEDAVLEAFRPGGLGPTKYKAIKTCLKIIRKDNKKRAKTYLEDSETGKTAGLGRDQKDHQLSKINAGILTLDHIRVMEPHEAMLELVKYPQVAVKTASCLLLFNLQMPSFAVDTHVHRMTRWLGWAPMKANHNDTYMHCDFRVPDHLKYGLHQLFIEHGGNCFRCQGNTVEGTEKWHSTVCPLEHLLTRVKKQSQAKVKNKSVGDSGTLDGWLQVTKPEASGSAAD</sequence>
<dbReference type="GO" id="GO:0003824">
    <property type="term" value="F:catalytic activity"/>
    <property type="evidence" value="ECO:0007669"/>
    <property type="project" value="InterPro"/>
</dbReference>
<feature type="compositionally biased region" description="Acidic residues" evidence="1">
    <location>
        <begin position="113"/>
        <end position="136"/>
    </location>
</feature>
<feature type="region of interest" description="Disordered" evidence="1">
    <location>
        <begin position="81"/>
        <end position="160"/>
    </location>
</feature>
<accession>A0A135U9P5</accession>